<dbReference type="InterPro" id="IPR003738">
    <property type="entry name" value="SRAP"/>
</dbReference>
<evidence type="ECO:0000256" key="6">
    <source>
        <dbReference type="ARBA" id="ARBA00023125"/>
    </source>
</evidence>
<dbReference type="OrthoDB" id="9782620at2"/>
<gene>
    <name evidence="10" type="ORF">B0I08_101739</name>
</gene>
<comment type="similarity">
    <text evidence="1 8">Belongs to the SOS response-associated peptidase family.</text>
</comment>
<dbReference type="SUPFAM" id="SSF143081">
    <property type="entry name" value="BB1717-like"/>
    <property type="match status" value="1"/>
</dbReference>
<dbReference type="GO" id="GO:0006508">
    <property type="term" value="P:proteolysis"/>
    <property type="evidence" value="ECO:0007669"/>
    <property type="project" value="UniProtKB-KW"/>
</dbReference>
<dbReference type="Proteomes" id="UP000237983">
    <property type="component" value="Unassembled WGS sequence"/>
</dbReference>
<evidence type="ECO:0000256" key="2">
    <source>
        <dbReference type="ARBA" id="ARBA00022670"/>
    </source>
</evidence>
<keyword evidence="6" id="KW-0238">DNA-binding</keyword>
<evidence type="ECO:0000256" key="3">
    <source>
        <dbReference type="ARBA" id="ARBA00022763"/>
    </source>
</evidence>
<keyword evidence="3" id="KW-0227">DNA damage</keyword>
<dbReference type="EC" id="3.4.-.-" evidence="8"/>
<protein>
    <recommendedName>
        <fullName evidence="8">Abasic site processing protein</fullName>
        <ecNumber evidence="8">3.4.-.-</ecNumber>
    </recommendedName>
</protein>
<keyword evidence="7" id="KW-0456">Lyase</keyword>
<dbReference type="RefSeq" id="WP_106209832.1">
    <property type="nucleotide sequence ID" value="NZ_PVTL01000001.1"/>
</dbReference>
<keyword evidence="2 8" id="KW-0645">Protease</keyword>
<dbReference type="InterPro" id="IPR036590">
    <property type="entry name" value="SRAP-like"/>
</dbReference>
<keyword evidence="4 8" id="KW-0378">Hydrolase</keyword>
<dbReference type="GO" id="GO:0008233">
    <property type="term" value="F:peptidase activity"/>
    <property type="evidence" value="ECO:0007669"/>
    <property type="project" value="UniProtKB-KW"/>
</dbReference>
<name>A0A2T0VK67_9MICO</name>
<dbReference type="EMBL" id="PVTL01000001">
    <property type="protein sequence ID" value="PRY70602.1"/>
    <property type="molecule type" value="Genomic_DNA"/>
</dbReference>
<dbReference type="PANTHER" id="PTHR13604">
    <property type="entry name" value="DC12-RELATED"/>
    <property type="match status" value="1"/>
</dbReference>
<evidence type="ECO:0000256" key="9">
    <source>
        <dbReference type="SAM" id="MobiDB-lite"/>
    </source>
</evidence>
<organism evidence="10 11">
    <name type="scientific">Glaciihabitans tibetensis</name>
    <dbReference type="NCBI Taxonomy" id="1266600"/>
    <lineage>
        <taxon>Bacteria</taxon>
        <taxon>Bacillati</taxon>
        <taxon>Actinomycetota</taxon>
        <taxon>Actinomycetes</taxon>
        <taxon>Micrococcales</taxon>
        <taxon>Microbacteriaceae</taxon>
        <taxon>Glaciihabitans</taxon>
    </lineage>
</organism>
<keyword evidence="11" id="KW-1185">Reference proteome</keyword>
<sequence>MCGRFVVNEGAVRLLGLFEGADATADDYNVAPTMPVRIVRQRHGEREFVPARWGMVAPRAPQFGTGKPVINARIETVASNGLFKGPFETSRCIVPASGYYEWQQRDDGKQPFFIHDPAKPLAMAGVVRAWFDPSKPEDDPEQWRLSMAIITRDAHVAPGEVHDRMPACLTPEDAATWLGDSLTTPELYDLLERSSSTVAHSLENYEVSRAVNSVKNNGPELIEPLSAIRTTSGEPTAHLVDSTEGRHQ</sequence>
<dbReference type="Pfam" id="PF02586">
    <property type="entry name" value="SRAP"/>
    <property type="match status" value="1"/>
</dbReference>
<dbReference type="GO" id="GO:0003697">
    <property type="term" value="F:single-stranded DNA binding"/>
    <property type="evidence" value="ECO:0007669"/>
    <property type="project" value="InterPro"/>
</dbReference>
<accession>A0A2T0VK67</accession>
<proteinExistence type="inferred from homology"/>
<evidence type="ECO:0000256" key="1">
    <source>
        <dbReference type="ARBA" id="ARBA00008136"/>
    </source>
</evidence>
<evidence type="ECO:0000256" key="4">
    <source>
        <dbReference type="ARBA" id="ARBA00022801"/>
    </source>
</evidence>
<dbReference type="PANTHER" id="PTHR13604:SF0">
    <property type="entry name" value="ABASIC SITE PROCESSING PROTEIN HMCES"/>
    <property type="match status" value="1"/>
</dbReference>
<dbReference type="AlphaFoldDB" id="A0A2T0VK67"/>
<dbReference type="GO" id="GO:0106300">
    <property type="term" value="P:protein-DNA covalent cross-linking repair"/>
    <property type="evidence" value="ECO:0007669"/>
    <property type="project" value="InterPro"/>
</dbReference>
<dbReference type="GO" id="GO:0016829">
    <property type="term" value="F:lyase activity"/>
    <property type="evidence" value="ECO:0007669"/>
    <property type="project" value="UniProtKB-KW"/>
</dbReference>
<dbReference type="Gene3D" id="3.90.1680.10">
    <property type="entry name" value="SOS response associated peptidase-like"/>
    <property type="match status" value="1"/>
</dbReference>
<keyword evidence="5" id="KW-0190">Covalent protein-DNA linkage</keyword>
<comment type="caution">
    <text evidence="10">The sequence shown here is derived from an EMBL/GenBank/DDBJ whole genome shotgun (WGS) entry which is preliminary data.</text>
</comment>
<reference evidence="10 11" key="1">
    <citation type="submission" date="2018-03" db="EMBL/GenBank/DDBJ databases">
        <title>Genomic Encyclopedia of Type Strains, Phase III (KMG-III): the genomes of soil and plant-associated and newly described type strains.</title>
        <authorList>
            <person name="Whitman W."/>
        </authorList>
    </citation>
    <scope>NUCLEOTIDE SEQUENCE [LARGE SCALE GENOMIC DNA]</scope>
    <source>
        <strain evidence="10 11">CGMCC 1.12484</strain>
    </source>
</reference>
<evidence type="ECO:0000256" key="7">
    <source>
        <dbReference type="ARBA" id="ARBA00023239"/>
    </source>
</evidence>
<evidence type="ECO:0000313" key="10">
    <source>
        <dbReference type="EMBL" id="PRY70602.1"/>
    </source>
</evidence>
<feature type="region of interest" description="Disordered" evidence="9">
    <location>
        <begin position="229"/>
        <end position="248"/>
    </location>
</feature>
<evidence type="ECO:0000313" key="11">
    <source>
        <dbReference type="Proteomes" id="UP000237983"/>
    </source>
</evidence>
<evidence type="ECO:0000256" key="8">
    <source>
        <dbReference type="RuleBase" id="RU364100"/>
    </source>
</evidence>
<evidence type="ECO:0000256" key="5">
    <source>
        <dbReference type="ARBA" id="ARBA00023124"/>
    </source>
</evidence>